<name>A0A375HJ35_9BURK</name>
<gene>
    <name evidence="3" type="primary">imuA</name>
    <name evidence="3" type="ORF">CT19425_MP50255</name>
</gene>
<dbReference type="AlphaFoldDB" id="A0A375HJ35"/>
<evidence type="ECO:0000256" key="1">
    <source>
        <dbReference type="SAM" id="MobiDB-lite"/>
    </source>
</evidence>
<geneLocation type="plasmid" evidence="3">
    <name>II</name>
</geneLocation>
<dbReference type="SUPFAM" id="SSF52540">
    <property type="entry name" value="P-loop containing nucleoside triphosphate hydrolases"/>
    <property type="match status" value="1"/>
</dbReference>
<feature type="region of interest" description="Disordered" evidence="1">
    <location>
        <begin position="321"/>
        <end position="352"/>
    </location>
</feature>
<reference evidence="3 4" key="1">
    <citation type="submission" date="2018-01" db="EMBL/GenBank/DDBJ databases">
        <authorList>
            <person name="Gaut B.S."/>
            <person name="Morton B.R."/>
            <person name="Clegg M.T."/>
            <person name="Duvall M.R."/>
        </authorList>
    </citation>
    <scope>NUCLEOTIDE SEQUENCE [LARGE SCALE GENOMIC DNA]</scope>
    <source>
        <strain evidence="3">Cupriavidus taiwanensis LMG 19425</strain>
        <plasmid evidence="4">Plasmid ii</plasmid>
    </source>
</reference>
<evidence type="ECO:0000256" key="2">
    <source>
        <dbReference type="SAM" id="Phobius"/>
    </source>
</evidence>
<dbReference type="NCBIfam" id="NF033429">
    <property type="entry name" value="ImuA_translesion"/>
    <property type="match status" value="1"/>
</dbReference>
<organism evidence="3 4">
    <name type="scientific">Cupriavidus taiwanensis</name>
    <dbReference type="NCBI Taxonomy" id="164546"/>
    <lineage>
        <taxon>Bacteria</taxon>
        <taxon>Pseudomonadati</taxon>
        <taxon>Pseudomonadota</taxon>
        <taxon>Betaproteobacteria</taxon>
        <taxon>Burkholderiales</taxon>
        <taxon>Burkholderiaceae</taxon>
        <taxon>Cupriavidus</taxon>
    </lineage>
</organism>
<dbReference type="Gene3D" id="3.40.50.300">
    <property type="entry name" value="P-loop containing nucleotide triphosphate hydrolases"/>
    <property type="match status" value="1"/>
</dbReference>
<sequence length="352" mass="37214">MVTPVDKVRVRRRVIETPAPWLCSHPLPLALALSSILYKYTVIVNILNPRRYRERRQPHMTAPLHAAPPRAAEGLLSPAPAVPEPAWPAAAERQQALSALEQRYPGLWRAGQLGRAGGAAVCPTGYDALSAELPGGGWPAGGLTELLTTQGGAGEMRLLLPALRTLAGAGRRIALVAPPYLPNAMGLAAAGLPARQCYWVRAPAEAARAAQQADMLWAAEQVLRSQAFGGVLVWLPAARPEALRRLQVLAQAGDAVAWALRPAAALRESSPAVLRLLLAPLPGNMLSITFHKRRGPVRDTPLLLRLDGMAAATRAAAWPEPLAQPSQLSSDAVLDRGAPAAPAPGRPAAQLA</sequence>
<accession>A0A375HJ35</accession>
<evidence type="ECO:0000313" key="3">
    <source>
        <dbReference type="EMBL" id="SPK75219.1"/>
    </source>
</evidence>
<dbReference type="InterPro" id="IPR027417">
    <property type="entry name" value="P-loop_NTPase"/>
</dbReference>
<dbReference type="EMBL" id="LT991977">
    <property type="protein sequence ID" value="SPK75219.1"/>
    <property type="molecule type" value="Genomic_DNA"/>
</dbReference>
<keyword evidence="2" id="KW-0812">Transmembrane</keyword>
<dbReference type="InterPro" id="IPR047610">
    <property type="entry name" value="ImuA_translesion"/>
</dbReference>
<keyword evidence="2" id="KW-0472">Membrane</keyword>
<proteinExistence type="predicted"/>
<keyword evidence="2" id="KW-1133">Transmembrane helix</keyword>
<keyword evidence="3" id="KW-0614">Plasmid</keyword>
<evidence type="ECO:0000313" key="4">
    <source>
        <dbReference type="Proteomes" id="UP000255505"/>
    </source>
</evidence>
<dbReference type="Proteomes" id="UP000255505">
    <property type="component" value="Plasmid II"/>
</dbReference>
<protein>
    <submittedName>
        <fullName evidence="3">Required for the error-prone processing of DNA lesions along with dnaE2 and imuB</fullName>
    </submittedName>
</protein>
<feature type="transmembrane region" description="Helical" evidence="2">
    <location>
        <begin position="27"/>
        <end position="47"/>
    </location>
</feature>